<gene>
    <name evidence="13" type="ORF">A5892_06180</name>
</gene>
<keyword evidence="12" id="KW-0732">Signal</keyword>
<dbReference type="InterPro" id="IPR029055">
    <property type="entry name" value="Ntn_hydrolases_N"/>
</dbReference>
<feature type="signal peptide" evidence="12">
    <location>
        <begin position="1"/>
        <end position="23"/>
    </location>
</feature>
<dbReference type="Gene3D" id="3.60.20.40">
    <property type="match status" value="1"/>
</dbReference>
<evidence type="ECO:0000256" key="1">
    <source>
        <dbReference type="ARBA" id="ARBA00001049"/>
    </source>
</evidence>
<dbReference type="Proteomes" id="UP000077875">
    <property type="component" value="Chromosome"/>
</dbReference>
<comment type="catalytic activity">
    <reaction evidence="8 11">
        <text>an N-terminal (5-L-glutamyl)-[peptide] + an alpha-amino acid = 5-L-glutamyl amino acid + an N-terminal L-alpha-aminoacyl-[peptide]</text>
        <dbReference type="Rhea" id="RHEA:23904"/>
        <dbReference type="Rhea" id="RHEA-COMP:9780"/>
        <dbReference type="Rhea" id="RHEA-COMP:9795"/>
        <dbReference type="ChEBI" id="CHEBI:77644"/>
        <dbReference type="ChEBI" id="CHEBI:78597"/>
        <dbReference type="ChEBI" id="CHEBI:78599"/>
        <dbReference type="ChEBI" id="CHEBI:78608"/>
        <dbReference type="EC" id="2.3.2.2"/>
    </reaction>
</comment>
<dbReference type="GO" id="GO:0036374">
    <property type="term" value="F:glutathione hydrolase activity"/>
    <property type="evidence" value="ECO:0007669"/>
    <property type="project" value="UniProtKB-UniRule"/>
</dbReference>
<evidence type="ECO:0000313" key="13">
    <source>
        <dbReference type="EMBL" id="ANF57103.1"/>
    </source>
</evidence>
<dbReference type="GO" id="GO:0006751">
    <property type="term" value="P:glutathione catabolic process"/>
    <property type="evidence" value="ECO:0007669"/>
    <property type="project" value="UniProtKB-UniRule"/>
</dbReference>
<evidence type="ECO:0000256" key="6">
    <source>
        <dbReference type="ARBA" id="ARBA00023145"/>
    </source>
</evidence>
<dbReference type="Gene3D" id="1.10.246.130">
    <property type="match status" value="1"/>
</dbReference>
<dbReference type="STRING" id="376489.A5892_06180"/>
<dbReference type="GO" id="GO:0103068">
    <property type="term" value="F:leukotriene C4 gamma-glutamyl transferase activity"/>
    <property type="evidence" value="ECO:0007669"/>
    <property type="project" value="UniProtKB-EC"/>
</dbReference>
<comment type="catalytic activity">
    <reaction evidence="1 11">
        <text>an S-substituted glutathione + H2O = an S-substituted L-cysteinylglycine + L-glutamate</text>
        <dbReference type="Rhea" id="RHEA:59468"/>
        <dbReference type="ChEBI" id="CHEBI:15377"/>
        <dbReference type="ChEBI" id="CHEBI:29985"/>
        <dbReference type="ChEBI" id="CHEBI:90779"/>
        <dbReference type="ChEBI" id="CHEBI:143103"/>
        <dbReference type="EC" id="3.4.19.13"/>
    </reaction>
</comment>
<dbReference type="InterPro" id="IPR051792">
    <property type="entry name" value="GGT_bact"/>
</dbReference>
<keyword evidence="7 11" id="KW-0012">Acyltransferase</keyword>
<dbReference type="AlphaFoldDB" id="A0A172YD05"/>
<dbReference type="UniPathway" id="UPA00204"/>
<dbReference type="InterPro" id="IPR043137">
    <property type="entry name" value="GGT_ssub_C"/>
</dbReference>
<dbReference type="InterPro" id="IPR043138">
    <property type="entry name" value="GGT_lsub"/>
</dbReference>
<comment type="similarity">
    <text evidence="3 11">Belongs to the gamma-glutamyltransferase family.</text>
</comment>
<dbReference type="KEGG" id="haa:A5892_06180"/>
<proteinExistence type="inferred from homology"/>
<name>A0A172YD05_9GAMM</name>
<dbReference type="InterPro" id="IPR000101">
    <property type="entry name" value="GGT_peptidase"/>
</dbReference>
<evidence type="ECO:0000256" key="10">
    <source>
        <dbReference type="PIRSR" id="PIRSR600101-2"/>
    </source>
</evidence>
<evidence type="ECO:0000256" key="11">
    <source>
        <dbReference type="RuleBase" id="RU368036"/>
    </source>
</evidence>
<keyword evidence="4 11" id="KW-0808">Transferase</keyword>
<dbReference type="NCBIfam" id="TIGR00066">
    <property type="entry name" value="g_glut_trans"/>
    <property type="match status" value="1"/>
</dbReference>
<protein>
    <recommendedName>
        <fullName evidence="11">Glutathione hydrolase proenzyme</fullName>
        <ecNumber evidence="11">2.3.2.2</ecNumber>
        <ecNumber evidence="11">3.4.19.13</ecNumber>
    </recommendedName>
    <component>
        <recommendedName>
            <fullName evidence="11">Glutathione hydrolase large chain</fullName>
        </recommendedName>
    </component>
    <component>
        <recommendedName>
            <fullName evidence="11">Glutathione hydrolase small chain</fullName>
        </recommendedName>
    </component>
</protein>
<feature type="binding site" evidence="10">
    <location>
        <position position="406"/>
    </location>
    <ligand>
        <name>L-glutamate</name>
        <dbReference type="ChEBI" id="CHEBI:29985"/>
    </ligand>
</feature>
<reference evidence="13 14" key="1">
    <citation type="submission" date="2016-04" db="EMBL/GenBank/DDBJ databases">
        <title>Complete Genome Sequence of Halotalea alkalilenta IHB B 13600.</title>
        <authorList>
            <person name="Swarnkar M.K."/>
            <person name="Sharma A."/>
            <person name="Kaushal K."/>
            <person name="Soni R."/>
            <person name="Rana S."/>
            <person name="Singh A.K."/>
            <person name="Gulati A."/>
        </authorList>
    </citation>
    <scope>NUCLEOTIDE SEQUENCE [LARGE SCALE GENOMIC DNA]</scope>
    <source>
        <strain evidence="13 14">IHB B 13600</strain>
    </source>
</reference>
<evidence type="ECO:0000256" key="3">
    <source>
        <dbReference type="ARBA" id="ARBA00009381"/>
    </source>
</evidence>
<comment type="PTM">
    <text evidence="11">Cleaved by autocatalysis into a large and a small subunit.</text>
</comment>
<dbReference type="PRINTS" id="PR01210">
    <property type="entry name" value="GGTRANSPTASE"/>
</dbReference>
<dbReference type="PANTHER" id="PTHR43199">
    <property type="entry name" value="GLUTATHIONE HYDROLASE"/>
    <property type="match status" value="1"/>
</dbReference>
<evidence type="ECO:0000256" key="5">
    <source>
        <dbReference type="ARBA" id="ARBA00022801"/>
    </source>
</evidence>
<keyword evidence="11" id="KW-0317">Glutathione biosynthesis</keyword>
<organism evidence="13 14">
    <name type="scientific">Halotalea alkalilenta</name>
    <dbReference type="NCBI Taxonomy" id="376489"/>
    <lineage>
        <taxon>Bacteria</taxon>
        <taxon>Pseudomonadati</taxon>
        <taxon>Pseudomonadota</taxon>
        <taxon>Gammaproteobacteria</taxon>
        <taxon>Oceanospirillales</taxon>
        <taxon>Halomonadaceae</taxon>
        <taxon>Halotalea</taxon>
    </lineage>
</organism>
<keyword evidence="14" id="KW-1185">Reference proteome</keyword>
<dbReference type="GO" id="GO:0006750">
    <property type="term" value="P:glutathione biosynthetic process"/>
    <property type="evidence" value="ECO:0007669"/>
    <property type="project" value="UniProtKB-KW"/>
</dbReference>
<feature type="chain" id="PRO_5008004598" description="Glutathione hydrolase proenzyme" evidence="12">
    <location>
        <begin position="24"/>
        <end position="571"/>
    </location>
</feature>
<feature type="binding site" evidence="10">
    <location>
        <position position="94"/>
    </location>
    <ligand>
        <name>L-glutamate</name>
        <dbReference type="ChEBI" id="CHEBI:29985"/>
    </ligand>
</feature>
<evidence type="ECO:0000256" key="9">
    <source>
        <dbReference type="PIRSR" id="PIRSR600101-1"/>
    </source>
</evidence>
<sequence>MLALVTCTLIALPGLGAAISVQAATTLDAGAVAAPDRYGAQTAAAVLRAGGNAVDAAIATAFTLAVSYPEAGNIGGGGFMTVYFEGEPYFLDYREIAPSSASRDMYLDQDGEVIENKSLIGYHASGVPGTVMGMWEAHQRFGSLPWAELVQPAIAFARDGIEPAERANQYSEDETEKFRGRTNFHDYFSGLDEEGPFRQPELAATLERIAAQGADDFYRGETAQLIVAEMARGGGNIGLDDLADYRAHWREPIELEWRGATVYAPTPPSSGGIGLAQLLTMKDRLSGLFQGVALNSAQYVHLISEIEKRVFADRADYLGDPDFSAVPTAQLIDRDYLDRRAGEVRPGTISPTEEVQPGLEHFQTTHYSIVDRFGNAASNTYTLNFSFGSGVVVTGAGFLLNNEMDDFSARAGVPNAFGVVGGDANAIAPGKRMLSSMTPTIVTRDGQVELVIGTPGGSRIFTSIFQAMNNIYDYDLPLDQALAAPRFHHQLLPKDLIYTDPAAPLEADTVAELERRGYRVEPQGWRMGDLQAIQVESGSPIAVSDPRGRGVALRVDAKEHLSPAEPTPAEL</sequence>
<accession>A0A172YD05</accession>
<evidence type="ECO:0000256" key="8">
    <source>
        <dbReference type="ARBA" id="ARBA00047417"/>
    </source>
</evidence>
<evidence type="ECO:0000256" key="2">
    <source>
        <dbReference type="ARBA" id="ARBA00001089"/>
    </source>
</evidence>
<feature type="binding site" evidence="10">
    <location>
        <begin position="382"/>
        <end position="384"/>
    </location>
    <ligand>
        <name>L-glutamate</name>
        <dbReference type="ChEBI" id="CHEBI:29985"/>
    </ligand>
</feature>
<keyword evidence="6 11" id="KW-0865">Zymogen</keyword>
<dbReference type="EC" id="3.4.19.13" evidence="11"/>
<keyword evidence="5 11" id="KW-0378">Hydrolase</keyword>
<dbReference type="SUPFAM" id="SSF56235">
    <property type="entry name" value="N-terminal nucleophile aminohydrolases (Ntn hydrolases)"/>
    <property type="match status" value="1"/>
</dbReference>
<comment type="subunit">
    <text evidence="11">This enzyme consists of two polypeptide chains, which are synthesized in precursor form from a single polypeptide.</text>
</comment>
<dbReference type="Pfam" id="PF01019">
    <property type="entry name" value="G_glu_transpept"/>
    <property type="match status" value="1"/>
</dbReference>
<feature type="active site" description="Nucleophile" evidence="9">
    <location>
        <position position="364"/>
    </location>
</feature>
<evidence type="ECO:0000313" key="14">
    <source>
        <dbReference type="Proteomes" id="UP000077875"/>
    </source>
</evidence>
<comment type="pathway">
    <text evidence="11">Sulfur metabolism; glutathione metabolism.</text>
</comment>
<feature type="binding site" evidence="10">
    <location>
        <begin position="435"/>
        <end position="436"/>
    </location>
    <ligand>
        <name>L-glutamate</name>
        <dbReference type="ChEBI" id="CHEBI:29985"/>
    </ligand>
</feature>
<dbReference type="EMBL" id="CP015243">
    <property type="protein sequence ID" value="ANF57103.1"/>
    <property type="molecule type" value="Genomic_DNA"/>
</dbReference>
<comment type="catalytic activity">
    <reaction evidence="2 11">
        <text>glutathione + H2O = L-cysteinylglycine + L-glutamate</text>
        <dbReference type="Rhea" id="RHEA:28807"/>
        <dbReference type="ChEBI" id="CHEBI:15377"/>
        <dbReference type="ChEBI" id="CHEBI:29985"/>
        <dbReference type="ChEBI" id="CHEBI:57925"/>
        <dbReference type="ChEBI" id="CHEBI:61694"/>
        <dbReference type="EC" id="3.4.19.13"/>
    </reaction>
</comment>
<dbReference type="PANTHER" id="PTHR43199:SF1">
    <property type="entry name" value="GLUTATHIONE HYDROLASE PROENZYME"/>
    <property type="match status" value="1"/>
</dbReference>
<evidence type="ECO:0000256" key="4">
    <source>
        <dbReference type="ARBA" id="ARBA00022679"/>
    </source>
</evidence>
<feature type="binding site" evidence="10">
    <location>
        <position position="457"/>
    </location>
    <ligand>
        <name>L-glutamate</name>
        <dbReference type="ChEBI" id="CHEBI:29985"/>
    </ligand>
</feature>
<dbReference type="EC" id="2.3.2.2" evidence="11"/>
<evidence type="ECO:0000256" key="7">
    <source>
        <dbReference type="ARBA" id="ARBA00023315"/>
    </source>
</evidence>
<evidence type="ECO:0000256" key="12">
    <source>
        <dbReference type="SAM" id="SignalP"/>
    </source>
</evidence>